<dbReference type="OrthoDB" id="10251381at2759"/>
<evidence type="ECO:0000313" key="9">
    <source>
        <dbReference type="EMBL" id="ETN38661.1"/>
    </source>
</evidence>
<dbReference type="PRINTS" id="PR00320">
    <property type="entry name" value="GPROTEINBRPT"/>
</dbReference>
<dbReference type="InterPro" id="IPR015943">
    <property type="entry name" value="WD40/YVTN_repeat-like_dom_sf"/>
</dbReference>
<proteinExistence type="inferred from homology"/>
<dbReference type="SMART" id="SM00320">
    <property type="entry name" value="WD40"/>
    <property type="match status" value="6"/>
</dbReference>
<dbReference type="Proteomes" id="UP000030752">
    <property type="component" value="Unassembled WGS sequence"/>
</dbReference>
<dbReference type="GO" id="GO:0110136">
    <property type="term" value="P:protein-RNA complex remodeling"/>
    <property type="evidence" value="ECO:0007669"/>
    <property type="project" value="EnsemblFungi"/>
</dbReference>
<dbReference type="eggNOG" id="KOG0313">
    <property type="taxonomic scope" value="Eukaryota"/>
</dbReference>
<dbReference type="PROSITE" id="PS00678">
    <property type="entry name" value="WD_REPEATS_1"/>
    <property type="match status" value="2"/>
</dbReference>
<name>W2RQ57_CYPE1</name>
<dbReference type="Gene3D" id="2.130.10.10">
    <property type="entry name" value="YVTN repeat-like/Quinoprotein amine dehydrogenase"/>
    <property type="match status" value="1"/>
</dbReference>
<dbReference type="InterPro" id="IPR036322">
    <property type="entry name" value="WD40_repeat_dom_sf"/>
</dbReference>
<keyword evidence="1 6" id="KW-0690">Ribosome biogenesis</keyword>
<dbReference type="PANTHER" id="PTHR19855:SF11">
    <property type="entry name" value="RIBOSOME BIOGENESIS PROTEIN WDR12"/>
    <property type="match status" value="1"/>
</dbReference>
<keyword evidence="3 7" id="KW-0853">WD repeat</keyword>
<dbReference type="PROSITE" id="PS50294">
    <property type="entry name" value="WD_REPEATS_REGION"/>
    <property type="match status" value="1"/>
</dbReference>
<dbReference type="GO" id="GO:0070545">
    <property type="term" value="C:PeBoW complex"/>
    <property type="evidence" value="ECO:0007669"/>
    <property type="project" value="EnsemblFungi"/>
</dbReference>
<keyword evidence="2 6" id="KW-0698">rRNA processing</keyword>
<comment type="subcellular location">
    <subcellularLocation>
        <location evidence="6">Nucleus</location>
        <location evidence="6">Nucleolus</location>
    </subcellularLocation>
    <subcellularLocation>
        <location evidence="6">Nucleus</location>
        <location evidence="6">Nucleoplasm</location>
    </subcellularLocation>
</comment>
<reference evidence="9 10" key="1">
    <citation type="submission" date="2013-03" db="EMBL/GenBank/DDBJ databases">
        <title>The Genome Sequence of Phialophora europaea CBS 101466.</title>
        <authorList>
            <consortium name="The Broad Institute Genomics Platform"/>
            <person name="Cuomo C."/>
            <person name="de Hoog S."/>
            <person name="Gorbushina A."/>
            <person name="Walker B."/>
            <person name="Young S.K."/>
            <person name="Zeng Q."/>
            <person name="Gargeya S."/>
            <person name="Fitzgerald M."/>
            <person name="Haas B."/>
            <person name="Abouelleil A."/>
            <person name="Allen A.W."/>
            <person name="Alvarado L."/>
            <person name="Arachchi H.M."/>
            <person name="Berlin A.M."/>
            <person name="Chapman S.B."/>
            <person name="Gainer-Dewar J."/>
            <person name="Goldberg J."/>
            <person name="Griggs A."/>
            <person name="Gujja S."/>
            <person name="Hansen M."/>
            <person name="Howarth C."/>
            <person name="Imamovic A."/>
            <person name="Ireland A."/>
            <person name="Larimer J."/>
            <person name="McCowan C."/>
            <person name="Murphy C."/>
            <person name="Pearson M."/>
            <person name="Poon T.W."/>
            <person name="Priest M."/>
            <person name="Roberts A."/>
            <person name="Saif S."/>
            <person name="Shea T."/>
            <person name="Sisk P."/>
            <person name="Sykes S."/>
            <person name="Wortman J."/>
            <person name="Nusbaum C."/>
            <person name="Birren B."/>
        </authorList>
    </citation>
    <scope>NUCLEOTIDE SEQUENCE [LARGE SCALE GENOMIC DNA]</scope>
    <source>
        <strain evidence="9 10">CBS 101466</strain>
    </source>
</reference>
<evidence type="ECO:0000259" key="8">
    <source>
        <dbReference type="Pfam" id="PF08154"/>
    </source>
</evidence>
<keyword evidence="10" id="KW-1185">Reference proteome</keyword>
<protein>
    <recommendedName>
        <fullName evidence="6">Ribosome biogenesis protein YTM1</fullName>
    </recommendedName>
</protein>
<dbReference type="HAMAP" id="MF_03029">
    <property type="entry name" value="WDR12"/>
    <property type="match status" value="1"/>
</dbReference>
<evidence type="ECO:0000256" key="2">
    <source>
        <dbReference type="ARBA" id="ARBA00022552"/>
    </source>
</evidence>
<dbReference type="InterPro" id="IPR001680">
    <property type="entry name" value="WD40_rpt"/>
</dbReference>
<dbReference type="GeneID" id="19974037"/>
<dbReference type="Pfam" id="PF00400">
    <property type="entry name" value="WD40"/>
    <property type="match status" value="4"/>
</dbReference>
<sequence length="463" mass="50147">MAGAESASSTQVRIRLATTDGRYSLPDSAPILVPTSFRRLALSSLVNNLLEHDQPVPFDFIINGSYLRTTLEQFLSEHGISSETVIDAEFTPAQKIPKYIASFPHEDWVSALDVLPSEKSRLRQSRILSASYDGLLRVWNTSSNVIATSPGKGGGGHSSFIKDAKFVSASQIVSVGFDRVVRLWKYEEAEDGLSASISPRLQLYGHASSIDSVASCRHKDAHRLLTASADHTIGHWSTKTSESPAASEELIPKTIRENGKRRKLNPAVSVAQRGPLSILQGHTQQVSGVVFDANDPEVAYSASWDQTMRTWHLPSSSIVDTRTTNQALFCIHQLPELHLVATGTAGRDVKLMDPRASASAVTAMTLKGHKNSVVRLAGDPSNGYTLASGSHDGTCRIWDLRNTRQGQDGVHGQSLYTLQRESLGGKAAPEVASGAQIFALGWDRELGILSGGADKMIQINRSD</sequence>
<feature type="domain" description="NLE" evidence="8">
    <location>
        <begin position="12"/>
        <end position="75"/>
    </location>
</feature>
<dbReference type="InterPro" id="IPR012972">
    <property type="entry name" value="NLE"/>
</dbReference>
<evidence type="ECO:0000256" key="1">
    <source>
        <dbReference type="ARBA" id="ARBA00022517"/>
    </source>
</evidence>
<comment type="function">
    <text evidence="6">Component of the NOP7 complex, which is required for maturation of the 25S and 5.8S ribosomal RNAs and formation of the 60S ribosome.</text>
</comment>
<dbReference type="InParanoid" id="W2RQ57"/>
<evidence type="ECO:0000313" key="10">
    <source>
        <dbReference type="Proteomes" id="UP000030752"/>
    </source>
</evidence>
<dbReference type="FunCoup" id="W2RQ57">
    <property type="interactions" value="879"/>
</dbReference>
<evidence type="ECO:0000256" key="5">
    <source>
        <dbReference type="ARBA" id="ARBA00023242"/>
    </source>
</evidence>
<dbReference type="Pfam" id="PF08154">
    <property type="entry name" value="NLE"/>
    <property type="match status" value="1"/>
</dbReference>
<dbReference type="STRING" id="1220924.W2RQ57"/>
<dbReference type="EMBL" id="KB822722">
    <property type="protein sequence ID" value="ETN38661.1"/>
    <property type="molecule type" value="Genomic_DNA"/>
</dbReference>
<dbReference type="PANTHER" id="PTHR19855">
    <property type="entry name" value="WD40 REPEAT PROTEIN 12, 37"/>
    <property type="match status" value="1"/>
</dbReference>
<dbReference type="VEuPathDB" id="FungiDB:HMPREF1541_06698"/>
<dbReference type="GO" id="GO:0051276">
    <property type="term" value="P:chromosome organization"/>
    <property type="evidence" value="ECO:0007669"/>
    <property type="project" value="EnsemblFungi"/>
</dbReference>
<dbReference type="InterPro" id="IPR020472">
    <property type="entry name" value="WD40_PAC1"/>
</dbReference>
<dbReference type="GO" id="GO:0030687">
    <property type="term" value="C:preribosome, large subunit precursor"/>
    <property type="evidence" value="ECO:0007669"/>
    <property type="project" value="UniProtKB-UniRule"/>
</dbReference>
<comment type="subunit">
    <text evidence="6">Component of the NOP7 complex, composed of ERB1, NOP7 and YTM1. Within the NOP7 complex ERB1 appears to interact directly with NOP7 and YTM1. The NOP7 complex also associates with the 66S pre-ribosome.</text>
</comment>
<comment type="similarity">
    <text evidence="6">Belongs to the WD repeat WDR12/YTM1 family.</text>
</comment>
<evidence type="ECO:0000256" key="4">
    <source>
        <dbReference type="ARBA" id="ARBA00022737"/>
    </source>
</evidence>
<dbReference type="AlphaFoldDB" id="W2RQ57"/>
<feature type="repeat" description="WD" evidence="7">
    <location>
        <begin position="366"/>
        <end position="408"/>
    </location>
</feature>
<evidence type="ECO:0000256" key="3">
    <source>
        <dbReference type="ARBA" id="ARBA00022574"/>
    </source>
</evidence>
<dbReference type="InterPro" id="IPR028599">
    <property type="entry name" value="WDR12/Ytm1"/>
</dbReference>
<accession>W2RQ57</accession>
<dbReference type="GO" id="GO:0000463">
    <property type="term" value="P:maturation of LSU-rRNA from tricistronic rRNA transcript (SSU-rRNA, 5.8S rRNA, LSU-rRNA)"/>
    <property type="evidence" value="ECO:0007669"/>
    <property type="project" value="UniProtKB-UniRule"/>
</dbReference>
<dbReference type="HOGENOM" id="CLU_000288_57_0_1"/>
<dbReference type="PROSITE" id="PS50082">
    <property type="entry name" value="WD_REPEATS_2"/>
    <property type="match status" value="3"/>
</dbReference>
<evidence type="ECO:0000256" key="7">
    <source>
        <dbReference type="PROSITE-ProRule" id="PRU00221"/>
    </source>
</evidence>
<dbReference type="SUPFAM" id="SSF50978">
    <property type="entry name" value="WD40 repeat-like"/>
    <property type="match status" value="1"/>
</dbReference>
<keyword evidence="5 6" id="KW-0539">Nucleus</keyword>
<organism evidence="9 10">
    <name type="scientific">Cyphellophora europaea (strain CBS 101466)</name>
    <name type="common">Phialophora europaea</name>
    <dbReference type="NCBI Taxonomy" id="1220924"/>
    <lineage>
        <taxon>Eukaryota</taxon>
        <taxon>Fungi</taxon>
        <taxon>Dikarya</taxon>
        <taxon>Ascomycota</taxon>
        <taxon>Pezizomycotina</taxon>
        <taxon>Eurotiomycetes</taxon>
        <taxon>Chaetothyriomycetidae</taxon>
        <taxon>Chaetothyriales</taxon>
        <taxon>Cyphellophoraceae</taxon>
        <taxon>Cyphellophora</taxon>
    </lineage>
</organism>
<dbReference type="RefSeq" id="XP_008719250.1">
    <property type="nucleotide sequence ID" value="XM_008721028.1"/>
</dbReference>
<feature type="repeat" description="WD" evidence="7">
    <location>
        <begin position="203"/>
        <end position="246"/>
    </location>
</feature>
<evidence type="ECO:0000256" key="6">
    <source>
        <dbReference type="HAMAP-Rule" id="MF_03029"/>
    </source>
</evidence>
<dbReference type="GO" id="GO:0043021">
    <property type="term" value="F:ribonucleoprotein complex binding"/>
    <property type="evidence" value="ECO:0007669"/>
    <property type="project" value="UniProtKB-UniRule"/>
</dbReference>
<dbReference type="InterPro" id="IPR019775">
    <property type="entry name" value="WD40_repeat_CS"/>
</dbReference>
<keyword evidence="4" id="KW-0677">Repeat</keyword>
<dbReference type="GO" id="GO:0005654">
    <property type="term" value="C:nucleoplasm"/>
    <property type="evidence" value="ECO:0007669"/>
    <property type="project" value="UniProtKB-SubCell"/>
</dbReference>
<gene>
    <name evidence="6" type="primary">YTM1</name>
    <name evidence="9" type="ORF">HMPREF1541_06698</name>
</gene>
<feature type="repeat" description="WD" evidence="7">
    <location>
        <begin position="279"/>
        <end position="321"/>
    </location>
</feature>
<dbReference type="GO" id="GO:0000466">
    <property type="term" value="P:maturation of 5.8S rRNA from tricistronic rRNA transcript (SSU-rRNA, 5.8S rRNA, LSU-rRNA)"/>
    <property type="evidence" value="ECO:0007669"/>
    <property type="project" value="UniProtKB-UniRule"/>
</dbReference>